<dbReference type="VEuPathDB" id="FungiDB:BD410DRAFT_702549"/>
<feature type="non-terminal residue" evidence="1">
    <location>
        <position position="1"/>
    </location>
</feature>
<reference evidence="1 2" key="1">
    <citation type="submission" date="2018-06" db="EMBL/GenBank/DDBJ databases">
        <title>A transcriptomic atlas of mushroom development highlights an independent origin of complex multicellularity.</title>
        <authorList>
            <consortium name="DOE Joint Genome Institute"/>
            <person name="Krizsan K."/>
            <person name="Almasi E."/>
            <person name="Merenyi Z."/>
            <person name="Sahu N."/>
            <person name="Viragh M."/>
            <person name="Koszo T."/>
            <person name="Mondo S."/>
            <person name="Kiss B."/>
            <person name="Balint B."/>
            <person name="Kues U."/>
            <person name="Barry K."/>
            <person name="Hegedus J.C."/>
            <person name="Henrissat B."/>
            <person name="Johnson J."/>
            <person name="Lipzen A."/>
            <person name="Ohm R."/>
            <person name="Nagy I."/>
            <person name="Pangilinan J."/>
            <person name="Yan J."/>
            <person name="Xiong Y."/>
            <person name="Grigoriev I.V."/>
            <person name="Hibbett D.S."/>
            <person name="Nagy L.G."/>
        </authorList>
    </citation>
    <scope>NUCLEOTIDE SEQUENCE [LARGE SCALE GENOMIC DNA]</scope>
    <source>
        <strain evidence="1 2">SZMC22713</strain>
    </source>
</reference>
<sequence>HLDRIPLEVFHHIIKFIPFSKTLPLSALSQSLRARVKFCYEADLESLLRHFVEQPGAFRDKLRSTNSIITGSAALAFVDPSLTDWSSPHCVNDLDIFCLERYFIPMVIYLLTEEGYEPDPHCTQPNTHMGEYTCNPSISSTICLKKKTKYGDRLVDVVQCSDGVTSAFRPITCFHSTAVMNWLTADSITVTYPALTFSRKSIIHP</sequence>
<dbReference type="EMBL" id="ML170681">
    <property type="protein sequence ID" value="TDL13366.1"/>
    <property type="molecule type" value="Genomic_DNA"/>
</dbReference>
<gene>
    <name evidence="1" type="ORF">BD410DRAFT_702549</name>
</gene>
<evidence type="ECO:0008006" key="3">
    <source>
        <dbReference type="Google" id="ProtNLM"/>
    </source>
</evidence>
<proteinExistence type="predicted"/>
<organism evidence="1 2">
    <name type="scientific">Rickenella mellea</name>
    <dbReference type="NCBI Taxonomy" id="50990"/>
    <lineage>
        <taxon>Eukaryota</taxon>
        <taxon>Fungi</taxon>
        <taxon>Dikarya</taxon>
        <taxon>Basidiomycota</taxon>
        <taxon>Agaricomycotina</taxon>
        <taxon>Agaricomycetes</taxon>
        <taxon>Hymenochaetales</taxon>
        <taxon>Rickenellaceae</taxon>
        <taxon>Rickenella</taxon>
    </lineage>
</organism>
<feature type="non-terminal residue" evidence="1">
    <location>
        <position position="205"/>
    </location>
</feature>
<dbReference type="Proteomes" id="UP000294933">
    <property type="component" value="Unassembled WGS sequence"/>
</dbReference>
<keyword evidence="2" id="KW-1185">Reference proteome</keyword>
<name>A0A4Y7PDQ5_9AGAM</name>
<dbReference type="OrthoDB" id="3183574at2759"/>
<protein>
    <recommendedName>
        <fullName evidence="3">F-box domain-containing protein</fullName>
    </recommendedName>
</protein>
<accession>A0A4Y7PDQ5</accession>
<evidence type="ECO:0000313" key="2">
    <source>
        <dbReference type="Proteomes" id="UP000294933"/>
    </source>
</evidence>
<evidence type="ECO:0000313" key="1">
    <source>
        <dbReference type="EMBL" id="TDL13366.1"/>
    </source>
</evidence>
<dbReference type="AlphaFoldDB" id="A0A4Y7PDQ5"/>